<proteinExistence type="inferred from homology"/>
<dbReference type="InterPro" id="IPR020846">
    <property type="entry name" value="MFS_dom"/>
</dbReference>
<dbReference type="Gene3D" id="1.20.1250.20">
    <property type="entry name" value="MFS general substrate transporter like domains"/>
    <property type="match status" value="2"/>
</dbReference>
<dbReference type="GO" id="GO:0015112">
    <property type="term" value="F:nitrate transmembrane transporter activity"/>
    <property type="evidence" value="ECO:0007669"/>
    <property type="project" value="UniProtKB-UniRule"/>
</dbReference>
<feature type="transmembrane region" description="Helical" evidence="8">
    <location>
        <begin position="102"/>
        <end position="121"/>
    </location>
</feature>
<evidence type="ECO:0000256" key="5">
    <source>
        <dbReference type="ARBA" id="ARBA00022989"/>
    </source>
</evidence>
<dbReference type="GO" id="GO:0015113">
    <property type="term" value="F:nitrite transmembrane transporter activity"/>
    <property type="evidence" value="ECO:0007669"/>
    <property type="project" value="InterPro"/>
</dbReference>
<feature type="transmembrane region" description="Helical" evidence="8">
    <location>
        <begin position="127"/>
        <end position="147"/>
    </location>
</feature>
<feature type="domain" description="Major facilitator superfamily (MFS) profile" evidence="9">
    <location>
        <begin position="36"/>
        <end position="501"/>
    </location>
</feature>
<accession>A0A6A6U2M0</accession>
<feature type="transmembrane region" description="Helical" evidence="8">
    <location>
        <begin position="479"/>
        <end position="498"/>
    </location>
</feature>
<dbReference type="InterPro" id="IPR044772">
    <property type="entry name" value="NO3_transporter"/>
</dbReference>
<name>A0A6A6U2M0_9PEZI</name>
<dbReference type="NCBIfam" id="TIGR00886">
    <property type="entry name" value="2A0108"/>
    <property type="match status" value="1"/>
</dbReference>
<keyword evidence="3 8" id="KW-0813">Transport</keyword>
<dbReference type="InterPro" id="IPR011701">
    <property type="entry name" value="MFS"/>
</dbReference>
<dbReference type="PROSITE" id="PS50850">
    <property type="entry name" value="MFS"/>
    <property type="match status" value="1"/>
</dbReference>
<dbReference type="SUPFAM" id="SSF103473">
    <property type="entry name" value="MFS general substrate transporter"/>
    <property type="match status" value="1"/>
</dbReference>
<dbReference type="Proteomes" id="UP000799302">
    <property type="component" value="Unassembled WGS sequence"/>
</dbReference>
<evidence type="ECO:0000256" key="7">
    <source>
        <dbReference type="ARBA" id="ARBA00023136"/>
    </source>
</evidence>
<keyword evidence="11" id="KW-1185">Reference proteome</keyword>
<sequence length="507" mass="54518">MGFNPAVLFKAPQVNPITKKARSIPILNPFNVYGRVFFFSWWGFMVAFLSWYAWSPLIGETIKADLKLTQAQIANSNILALVATLLVRCIAGPLCDKFGPRLVFAGVLLAGAVPTAFAFAIKNAAGLIVLRFFVGILGGSFVPCQVWSTGFFDKNIVGTANSITGGFGNAGGGITYFVMPAIFDTFVNHYGMTKHKAWRMAFFVPFGMIVGTAILMLLLTPDTPVGKWKDRHAAVEANLRAEHEAGRIIPHTGLGEAHHAHGPPLVLDDKKNDSTSDVEHGTGEVVAVDTEYSHEVVMSPTFKEIVQIALSPQTLTLMACYFCSFGAELAINSILGAYYLKNFPKLGQSGSGDWAAMFGLLNVVFRPMGGMMSDALYKFTGGKVWSKKILVHVMGVLMGMFMIIIGATDSHNRSTMVGLIAGLAFFLEAGNGANFGLVPHVHPYANGVVSGFTGASGNLGGIIGAIIFRYNGLHYGKSIWIFGIIAIVLNLAVCWIRPVPKGQIGGR</sequence>
<evidence type="ECO:0000256" key="6">
    <source>
        <dbReference type="ARBA" id="ARBA00023063"/>
    </source>
</evidence>
<feature type="transmembrane region" description="Helical" evidence="8">
    <location>
        <begin position="444"/>
        <end position="467"/>
    </location>
</feature>
<feature type="transmembrane region" description="Helical" evidence="8">
    <location>
        <begin position="200"/>
        <end position="219"/>
    </location>
</feature>
<keyword evidence="4 8" id="KW-0812">Transmembrane</keyword>
<dbReference type="GO" id="GO:0005886">
    <property type="term" value="C:plasma membrane"/>
    <property type="evidence" value="ECO:0007669"/>
    <property type="project" value="UniProtKB-SubCell"/>
</dbReference>
<feature type="transmembrane region" description="Helical" evidence="8">
    <location>
        <begin position="74"/>
        <end position="95"/>
    </location>
</feature>
<comment type="subcellular location">
    <subcellularLocation>
        <location evidence="8">Cell membrane</location>
        <topology evidence="8">Multi-pass membrane protein</topology>
    </subcellularLocation>
    <subcellularLocation>
        <location evidence="1">Membrane</location>
        <topology evidence="1">Multi-pass membrane protein</topology>
    </subcellularLocation>
</comment>
<dbReference type="EMBL" id="MU004238">
    <property type="protein sequence ID" value="KAF2666535.1"/>
    <property type="molecule type" value="Genomic_DNA"/>
</dbReference>
<dbReference type="InterPro" id="IPR036259">
    <property type="entry name" value="MFS_trans_sf"/>
</dbReference>
<feature type="transmembrane region" description="Helical" evidence="8">
    <location>
        <begin position="352"/>
        <end position="369"/>
    </location>
</feature>
<protein>
    <recommendedName>
        <fullName evidence="8">Nitrate/nitrite transporter</fullName>
    </recommendedName>
</protein>
<dbReference type="OrthoDB" id="434240at2759"/>
<gene>
    <name evidence="10" type="ORF">BT63DRAFT_311120</name>
</gene>
<feature type="transmembrane region" description="Helical" evidence="8">
    <location>
        <begin position="32"/>
        <end position="54"/>
    </location>
</feature>
<evidence type="ECO:0000259" key="9">
    <source>
        <dbReference type="PROSITE" id="PS50850"/>
    </source>
</evidence>
<keyword evidence="8" id="KW-1003">Cell membrane</keyword>
<evidence type="ECO:0000256" key="8">
    <source>
        <dbReference type="RuleBase" id="RU366033"/>
    </source>
</evidence>
<keyword evidence="6 8" id="KW-0534">Nitrate assimilation</keyword>
<evidence type="ECO:0000256" key="4">
    <source>
        <dbReference type="ARBA" id="ARBA00022692"/>
    </source>
</evidence>
<dbReference type="InterPro" id="IPR004737">
    <property type="entry name" value="NO3_transporter_NarK/NarU-like"/>
</dbReference>
<evidence type="ECO:0000313" key="10">
    <source>
        <dbReference type="EMBL" id="KAF2666535.1"/>
    </source>
</evidence>
<evidence type="ECO:0000256" key="3">
    <source>
        <dbReference type="ARBA" id="ARBA00022448"/>
    </source>
</evidence>
<organism evidence="10 11">
    <name type="scientific">Microthyrium microscopicum</name>
    <dbReference type="NCBI Taxonomy" id="703497"/>
    <lineage>
        <taxon>Eukaryota</taxon>
        <taxon>Fungi</taxon>
        <taxon>Dikarya</taxon>
        <taxon>Ascomycota</taxon>
        <taxon>Pezizomycotina</taxon>
        <taxon>Dothideomycetes</taxon>
        <taxon>Dothideomycetes incertae sedis</taxon>
        <taxon>Microthyriales</taxon>
        <taxon>Microthyriaceae</taxon>
        <taxon>Microthyrium</taxon>
    </lineage>
</organism>
<evidence type="ECO:0000256" key="2">
    <source>
        <dbReference type="ARBA" id="ARBA00008432"/>
    </source>
</evidence>
<feature type="transmembrane region" description="Helical" evidence="8">
    <location>
        <begin position="389"/>
        <end position="407"/>
    </location>
</feature>
<feature type="transmembrane region" description="Helical" evidence="8">
    <location>
        <begin position="419"/>
        <end position="438"/>
    </location>
</feature>
<feature type="transmembrane region" description="Helical" evidence="8">
    <location>
        <begin position="315"/>
        <end position="340"/>
    </location>
</feature>
<comment type="similarity">
    <text evidence="2 8">Belongs to the major facilitator superfamily. Nitrate/nitrite porter (TC 2.A.1.8) family.</text>
</comment>
<dbReference type="AlphaFoldDB" id="A0A6A6U2M0"/>
<dbReference type="Pfam" id="PF07690">
    <property type="entry name" value="MFS_1"/>
    <property type="match status" value="1"/>
</dbReference>
<keyword evidence="7 8" id="KW-0472">Membrane</keyword>
<evidence type="ECO:0000256" key="1">
    <source>
        <dbReference type="ARBA" id="ARBA00004141"/>
    </source>
</evidence>
<reference evidence="10" key="1">
    <citation type="journal article" date="2020" name="Stud. Mycol.">
        <title>101 Dothideomycetes genomes: a test case for predicting lifestyles and emergence of pathogens.</title>
        <authorList>
            <person name="Haridas S."/>
            <person name="Albert R."/>
            <person name="Binder M."/>
            <person name="Bloem J."/>
            <person name="Labutti K."/>
            <person name="Salamov A."/>
            <person name="Andreopoulos B."/>
            <person name="Baker S."/>
            <person name="Barry K."/>
            <person name="Bills G."/>
            <person name="Bluhm B."/>
            <person name="Cannon C."/>
            <person name="Castanera R."/>
            <person name="Culley D."/>
            <person name="Daum C."/>
            <person name="Ezra D."/>
            <person name="Gonzalez J."/>
            <person name="Henrissat B."/>
            <person name="Kuo A."/>
            <person name="Liang C."/>
            <person name="Lipzen A."/>
            <person name="Lutzoni F."/>
            <person name="Magnuson J."/>
            <person name="Mondo S."/>
            <person name="Nolan M."/>
            <person name="Ohm R."/>
            <person name="Pangilinan J."/>
            <person name="Park H.-J."/>
            <person name="Ramirez L."/>
            <person name="Alfaro M."/>
            <person name="Sun H."/>
            <person name="Tritt A."/>
            <person name="Yoshinaga Y."/>
            <person name="Zwiers L.-H."/>
            <person name="Turgeon B."/>
            <person name="Goodwin S."/>
            <person name="Spatafora J."/>
            <person name="Crous P."/>
            <person name="Grigoriev I."/>
        </authorList>
    </citation>
    <scope>NUCLEOTIDE SEQUENCE</scope>
    <source>
        <strain evidence="10">CBS 115976</strain>
    </source>
</reference>
<dbReference type="GO" id="GO:0042128">
    <property type="term" value="P:nitrate assimilation"/>
    <property type="evidence" value="ECO:0007669"/>
    <property type="project" value="UniProtKB-UniRule"/>
</dbReference>
<evidence type="ECO:0000313" key="11">
    <source>
        <dbReference type="Proteomes" id="UP000799302"/>
    </source>
</evidence>
<dbReference type="PANTHER" id="PTHR23515">
    <property type="entry name" value="HIGH-AFFINITY NITRATE TRANSPORTER 2.3"/>
    <property type="match status" value="1"/>
</dbReference>
<keyword evidence="5 8" id="KW-1133">Transmembrane helix</keyword>